<accession>A0AAW2S2H1</accession>
<name>A0AAW2S2H1_SESRA</name>
<reference evidence="2" key="2">
    <citation type="journal article" date="2024" name="Plant">
        <title>Genomic evolution and insights into agronomic trait innovations of Sesamum species.</title>
        <authorList>
            <person name="Miao H."/>
            <person name="Wang L."/>
            <person name="Qu L."/>
            <person name="Liu H."/>
            <person name="Sun Y."/>
            <person name="Le M."/>
            <person name="Wang Q."/>
            <person name="Wei S."/>
            <person name="Zheng Y."/>
            <person name="Lin W."/>
            <person name="Duan Y."/>
            <person name="Cao H."/>
            <person name="Xiong S."/>
            <person name="Wang X."/>
            <person name="Wei L."/>
            <person name="Li C."/>
            <person name="Ma Q."/>
            <person name="Ju M."/>
            <person name="Zhao R."/>
            <person name="Li G."/>
            <person name="Mu C."/>
            <person name="Tian Q."/>
            <person name="Mei H."/>
            <person name="Zhang T."/>
            <person name="Gao T."/>
            <person name="Zhang H."/>
        </authorList>
    </citation>
    <scope>NUCLEOTIDE SEQUENCE</scope>
    <source>
        <strain evidence="2">G02</strain>
    </source>
</reference>
<sequence>MFSKYFQELSDKERERGGSKPASRSARGTPASSTSKGKRLMSPSEGAPSEGPAKRTRGGSTGTPPAFSYKPSMPSPPPPVKEENGIPPRTLVLQGVV</sequence>
<reference evidence="2" key="1">
    <citation type="submission" date="2020-06" db="EMBL/GenBank/DDBJ databases">
        <authorList>
            <person name="Li T."/>
            <person name="Hu X."/>
            <person name="Zhang T."/>
            <person name="Song X."/>
            <person name="Zhang H."/>
            <person name="Dai N."/>
            <person name="Sheng W."/>
            <person name="Hou X."/>
            <person name="Wei L."/>
        </authorList>
    </citation>
    <scope>NUCLEOTIDE SEQUENCE</scope>
    <source>
        <strain evidence="2">G02</strain>
        <tissue evidence="2">Leaf</tissue>
    </source>
</reference>
<protein>
    <submittedName>
        <fullName evidence="2">Uncharacterized protein</fullName>
    </submittedName>
</protein>
<evidence type="ECO:0000256" key="1">
    <source>
        <dbReference type="SAM" id="MobiDB-lite"/>
    </source>
</evidence>
<evidence type="ECO:0000313" key="2">
    <source>
        <dbReference type="EMBL" id="KAL0386272.1"/>
    </source>
</evidence>
<dbReference type="EMBL" id="JACGWJ010000012">
    <property type="protein sequence ID" value="KAL0386272.1"/>
    <property type="molecule type" value="Genomic_DNA"/>
</dbReference>
<dbReference type="AlphaFoldDB" id="A0AAW2S2H1"/>
<proteinExistence type="predicted"/>
<gene>
    <name evidence="2" type="ORF">Sradi_3021500</name>
</gene>
<organism evidence="2">
    <name type="scientific">Sesamum radiatum</name>
    <name type="common">Black benniseed</name>
    <dbReference type="NCBI Taxonomy" id="300843"/>
    <lineage>
        <taxon>Eukaryota</taxon>
        <taxon>Viridiplantae</taxon>
        <taxon>Streptophyta</taxon>
        <taxon>Embryophyta</taxon>
        <taxon>Tracheophyta</taxon>
        <taxon>Spermatophyta</taxon>
        <taxon>Magnoliopsida</taxon>
        <taxon>eudicotyledons</taxon>
        <taxon>Gunneridae</taxon>
        <taxon>Pentapetalae</taxon>
        <taxon>asterids</taxon>
        <taxon>lamiids</taxon>
        <taxon>Lamiales</taxon>
        <taxon>Pedaliaceae</taxon>
        <taxon>Sesamum</taxon>
    </lineage>
</organism>
<comment type="caution">
    <text evidence="2">The sequence shown here is derived from an EMBL/GenBank/DDBJ whole genome shotgun (WGS) entry which is preliminary data.</text>
</comment>
<feature type="compositionally biased region" description="Basic and acidic residues" evidence="1">
    <location>
        <begin position="9"/>
        <end position="18"/>
    </location>
</feature>
<feature type="region of interest" description="Disordered" evidence="1">
    <location>
        <begin position="1"/>
        <end position="97"/>
    </location>
</feature>